<dbReference type="EMBL" id="AP018907">
    <property type="protein sequence ID" value="BBF93153.1"/>
    <property type="molecule type" value="Genomic_DNA"/>
</dbReference>
<evidence type="ECO:0000256" key="2">
    <source>
        <dbReference type="SAM" id="SignalP"/>
    </source>
</evidence>
<sequence length="128" mass="13404">MIRAALVLALIAASTPARAQSVDDGEMAEPPRRETIIGGGTPGLSDLQSCVDVEIGGSRSFGCLNQRLKQAVERAHPGLNAPPLDARSPDIRAGIANTGAVKQQYGANYGISVVPWRPAPPAPVMPRR</sequence>
<reference evidence="3 4" key="1">
    <citation type="submission" date="2018-08" db="EMBL/GenBank/DDBJ databases">
        <title>Complete genome sequencing of Blastochloris tepida GI.</title>
        <authorList>
            <person name="Tsukatani Y."/>
            <person name="Mori H."/>
        </authorList>
    </citation>
    <scope>NUCLEOTIDE SEQUENCE [LARGE SCALE GENOMIC DNA]</scope>
    <source>
        <strain evidence="3 4">GI</strain>
    </source>
</reference>
<dbReference type="KEGG" id="blag:BLTE_18380"/>
<protein>
    <submittedName>
        <fullName evidence="3">Uncharacterized protein</fullName>
    </submittedName>
</protein>
<dbReference type="Proteomes" id="UP000266934">
    <property type="component" value="Chromosome"/>
</dbReference>
<feature type="signal peptide" evidence="2">
    <location>
        <begin position="1"/>
        <end position="19"/>
    </location>
</feature>
<keyword evidence="2" id="KW-0732">Signal</keyword>
<evidence type="ECO:0000313" key="4">
    <source>
        <dbReference type="Proteomes" id="UP000266934"/>
    </source>
</evidence>
<evidence type="ECO:0000256" key="1">
    <source>
        <dbReference type="SAM" id="MobiDB-lite"/>
    </source>
</evidence>
<evidence type="ECO:0000313" key="3">
    <source>
        <dbReference type="EMBL" id="BBF93153.1"/>
    </source>
</evidence>
<proteinExistence type="predicted"/>
<feature type="region of interest" description="Disordered" evidence="1">
    <location>
        <begin position="19"/>
        <end position="41"/>
    </location>
</feature>
<organism evidence="3 4">
    <name type="scientific">Blastochloris tepida</name>
    <dbReference type="NCBI Taxonomy" id="2233851"/>
    <lineage>
        <taxon>Bacteria</taxon>
        <taxon>Pseudomonadati</taxon>
        <taxon>Pseudomonadota</taxon>
        <taxon>Alphaproteobacteria</taxon>
        <taxon>Hyphomicrobiales</taxon>
        <taxon>Blastochloridaceae</taxon>
        <taxon>Blastochloris</taxon>
    </lineage>
</organism>
<feature type="chain" id="PRO_5016591667" evidence="2">
    <location>
        <begin position="20"/>
        <end position="128"/>
    </location>
</feature>
<dbReference type="AlphaFoldDB" id="A0A348G0S0"/>
<name>A0A348G0S0_9HYPH</name>
<gene>
    <name evidence="3" type="ORF">BLTE_18380</name>
</gene>
<keyword evidence="4" id="KW-1185">Reference proteome</keyword>
<accession>A0A348G0S0</accession>